<dbReference type="InterPro" id="IPR008919">
    <property type="entry name" value="Retrov_capsid_N"/>
</dbReference>
<dbReference type="Gene3D" id="4.10.60.10">
    <property type="entry name" value="Zinc finger, CCHC-type"/>
    <property type="match status" value="1"/>
</dbReference>
<dbReference type="SMART" id="SM00343">
    <property type="entry name" value="ZnF_C2HC"/>
    <property type="match status" value="2"/>
</dbReference>
<dbReference type="Gene3D" id="1.10.1200.30">
    <property type="match status" value="1"/>
</dbReference>
<dbReference type="PANTHER" id="PTHR40389:SF3">
    <property type="entry name" value="IGE-BINDING PROTEIN"/>
    <property type="match status" value="1"/>
</dbReference>
<dbReference type="Pfam" id="PF00607">
    <property type="entry name" value="Gag_p24"/>
    <property type="match status" value="1"/>
</dbReference>
<dbReference type="SUPFAM" id="SSF47353">
    <property type="entry name" value="Retrovirus capsid dimerization domain-like"/>
    <property type="match status" value="1"/>
</dbReference>
<evidence type="ECO:0000256" key="5">
    <source>
        <dbReference type="SAM" id="MobiDB-lite"/>
    </source>
</evidence>
<dbReference type="PANTHER" id="PTHR40389">
    <property type="entry name" value="ENDOGENOUS RETROVIRUS GROUP K MEMBER 24 GAG POLYPROTEIN-RELATED"/>
    <property type="match status" value="1"/>
</dbReference>
<dbReference type="PROSITE" id="PS50158">
    <property type="entry name" value="ZF_CCHC"/>
    <property type="match status" value="1"/>
</dbReference>
<dbReference type="Pfam" id="PF02337">
    <property type="entry name" value="Gag_p10"/>
    <property type="match status" value="1"/>
</dbReference>
<dbReference type="GO" id="GO:0005198">
    <property type="term" value="F:structural molecule activity"/>
    <property type="evidence" value="ECO:0007669"/>
    <property type="project" value="InterPro"/>
</dbReference>
<keyword evidence="7" id="KW-1185">Reference proteome</keyword>
<dbReference type="InterPro" id="IPR045345">
    <property type="entry name" value="Gag_p24_C"/>
</dbReference>
<dbReference type="SUPFAM" id="SSF57756">
    <property type="entry name" value="Retrovirus zinc finger-like domains"/>
    <property type="match status" value="2"/>
</dbReference>
<dbReference type="InterPro" id="IPR008916">
    <property type="entry name" value="Retrov_capsid_C"/>
</dbReference>
<dbReference type="Gene3D" id="1.10.375.10">
    <property type="entry name" value="Human Immunodeficiency Virus Type 1 Capsid Protein"/>
    <property type="match status" value="1"/>
</dbReference>
<dbReference type="SUPFAM" id="SSF47943">
    <property type="entry name" value="Retrovirus capsid protein, N-terminal core domain"/>
    <property type="match status" value="1"/>
</dbReference>
<dbReference type="AlphaFoldDB" id="A0A6J3QUZ8"/>
<name>A0A6J3QUZ8_TURTR</name>
<keyword evidence="1" id="KW-0479">Metal-binding</keyword>
<dbReference type="Pfam" id="PF19317">
    <property type="entry name" value="Gag_p24_C"/>
    <property type="match status" value="1"/>
</dbReference>
<dbReference type="OrthoDB" id="9710610at2759"/>
<dbReference type="InterPro" id="IPR038124">
    <property type="entry name" value="B_retro_matrix_sf"/>
</dbReference>
<dbReference type="SUPFAM" id="SSF47836">
    <property type="entry name" value="Retroviral matrix proteins"/>
    <property type="match status" value="1"/>
</dbReference>
<dbReference type="Proteomes" id="UP000245320">
    <property type="component" value="Unplaced"/>
</dbReference>
<evidence type="ECO:0000313" key="7">
    <source>
        <dbReference type="Proteomes" id="UP000245320"/>
    </source>
</evidence>
<dbReference type="Gene3D" id="1.10.150.490">
    <property type="entry name" value="Retroviral GAG p10 protein"/>
    <property type="match status" value="1"/>
</dbReference>
<keyword evidence="3" id="KW-0862">Zinc</keyword>
<dbReference type="RefSeq" id="XP_033706335.1">
    <property type="nucleotide sequence ID" value="XM_033850444.1"/>
</dbReference>
<keyword evidence="2 4" id="KW-0863">Zinc-finger</keyword>
<dbReference type="InterPro" id="IPR050195">
    <property type="entry name" value="Primate_lentivir_Gag_pol-like"/>
</dbReference>
<dbReference type="Pfam" id="PF00098">
    <property type="entry name" value="zf-CCHC"/>
    <property type="match status" value="1"/>
</dbReference>
<evidence type="ECO:0000313" key="8">
    <source>
        <dbReference type="RefSeq" id="XP_033706335.1"/>
    </source>
</evidence>
<dbReference type="InParanoid" id="A0A6J3QUZ8"/>
<protein>
    <submittedName>
        <fullName evidence="8">Endogenous retrovirus group K member 5 Gag polyprotein-like</fullName>
    </submittedName>
</protein>
<evidence type="ECO:0000256" key="4">
    <source>
        <dbReference type="PROSITE-ProRule" id="PRU00047"/>
    </source>
</evidence>
<evidence type="ECO:0000256" key="3">
    <source>
        <dbReference type="ARBA" id="ARBA00022833"/>
    </source>
</evidence>
<dbReference type="GO" id="GO:0003676">
    <property type="term" value="F:nucleic acid binding"/>
    <property type="evidence" value="ECO:0007669"/>
    <property type="project" value="InterPro"/>
</dbReference>
<dbReference type="GO" id="GO:0016032">
    <property type="term" value="P:viral process"/>
    <property type="evidence" value="ECO:0007669"/>
    <property type="project" value="InterPro"/>
</dbReference>
<accession>A0A6J3QUZ8</accession>
<dbReference type="GO" id="GO:0008270">
    <property type="term" value="F:zinc ion binding"/>
    <property type="evidence" value="ECO:0007669"/>
    <property type="project" value="UniProtKB-KW"/>
</dbReference>
<sequence>MGHAESKERLLFIDIVKHMINGRGIKVTNKQLTQFFQFVQEQCPWFPEEGTVNIETWQKVGQTLQVYYSHFGPEKVPVDTFTLWNLIRESIAPLPEGQKNPYKYPTEVIDECTPLLSPKTPKDTKVLAAALKNCDLDDKDSEEENESPTDTKFNLLKNPPFDDELSPADQDDLDAAAYDYERGKYEPHGAFSIQETKKIRPNLQDMRPVGRLPTAPPAPLSSSLPPFKKSRHSILHDRGLPPPPPFNKAQGEYKRHRRIKGEDDDCAFAACFPVIFEDGFDDDDVYWDPLPLKLLKELKKACVDYGPLAPYTMTLLDALANRWMIPYDWIQVAKACLSGGQYLLWRAEYEELVAKQHALNKKWDKFNITKDMLLGQGEYDSAQQQMHMGKEALWQATTCAVNAWKSLPLTPGKASTLTDLRQKPEEPYEDFVSRLLTEIKRLITDEDAANMLAKQLAFENANPVCQNLIRPIRKTGNISDFIKQCSDVGPSYMQGIALAAALKGETFPQCMMNMVQKTQNPKGPKRNNCFACGGAGHFSRECPNKNISPADPVRMISPGNVGVPKTPCQRCGKGNHWTKLCRSKYHKDGHILPPNGVSAVPQAGAQMPIFPTPVFPDTPAGTNSGNLLRAQPRAQQTIGAIHQTLNPFLPSGESMNCLGPPQAAQDWTSVPPPQQY</sequence>
<dbReference type="InterPro" id="IPR003322">
    <property type="entry name" value="B_retro_matrix"/>
</dbReference>
<evidence type="ECO:0000259" key="6">
    <source>
        <dbReference type="PROSITE" id="PS50158"/>
    </source>
</evidence>
<reference evidence="8" key="1">
    <citation type="submission" date="2025-08" db="UniProtKB">
        <authorList>
            <consortium name="RefSeq"/>
        </authorList>
    </citation>
    <scope>IDENTIFICATION</scope>
    <source>
        <tissue evidence="8">Spleen</tissue>
    </source>
</reference>
<evidence type="ECO:0000256" key="2">
    <source>
        <dbReference type="ARBA" id="ARBA00022771"/>
    </source>
</evidence>
<feature type="region of interest" description="Disordered" evidence="5">
    <location>
        <begin position="137"/>
        <end position="166"/>
    </location>
</feature>
<evidence type="ECO:0000256" key="1">
    <source>
        <dbReference type="ARBA" id="ARBA00022723"/>
    </source>
</evidence>
<feature type="region of interest" description="Disordered" evidence="5">
    <location>
        <begin position="652"/>
        <end position="676"/>
    </location>
</feature>
<feature type="compositionally biased region" description="Acidic residues" evidence="5">
    <location>
        <begin position="137"/>
        <end position="147"/>
    </location>
</feature>
<gene>
    <name evidence="8" type="primary">LOC117310899</name>
</gene>
<dbReference type="InterPro" id="IPR010999">
    <property type="entry name" value="Retrovr_matrix"/>
</dbReference>
<proteinExistence type="predicted"/>
<dbReference type="Pfam" id="PF14787">
    <property type="entry name" value="zf-CCHC_5"/>
    <property type="match status" value="1"/>
</dbReference>
<dbReference type="InterPro" id="IPR001878">
    <property type="entry name" value="Znf_CCHC"/>
</dbReference>
<feature type="domain" description="CCHC-type" evidence="6">
    <location>
        <begin position="529"/>
        <end position="544"/>
    </location>
</feature>
<dbReference type="InterPro" id="IPR036875">
    <property type="entry name" value="Znf_CCHC_sf"/>
</dbReference>
<organism evidence="7 8">
    <name type="scientific">Tursiops truncatus</name>
    <name type="common">Atlantic bottle-nosed dolphin</name>
    <name type="synonym">Delphinus truncatus</name>
    <dbReference type="NCBI Taxonomy" id="9739"/>
    <lineage>
        <taxon>Eukaryota</taxon>
        <taxon>Metazoa</taxon>
        <taxon>Chordata</taxon>
        <taxon>Craniata</taxon>
        <taxon>Vertebrata</taxon>
        <taxon>Euteleostomi</taxon>
        <taxon>Mammalia</taxon>
        <taxon>Eutheria</taxon>
        <taxon>Laurasiatheria</taxon>
        <taxon>Artiodactyla</taxon>
        <taxon>Whippomorpha</taxon>
        <taxon>Cetacea</taxon>
        <taxon>Odontoceti</taxon>
        <taxon>Delphinidae</taxon>
        <taxon>Tursiops</taxon>
    </lineage>
</organism>